<keyword evidence="12" id="KW-0251">Elongation factor</keyword>
<keyword evidence="3 8" id="KW-0805">Transcription regulation</keyword>
<dbReference type="PANTHER" id="PTHR30437">
    <property type="entry name" value="TRANSCRIPTION ELONGATION FACTOR GREA"/>
    <property type="match status" value="1"/>
</dbReference>
<dbReference type="PIRSF" id="PIRSF006092">
    <property type="entry name" value="GreA_GreB"/>
    <property type="match status" value="1"/>
</dbReference>
<dbReference type="RefSeq" id="WP_353863909.1">
    <property type="nucleotide sequence ID" value="NZ_CP088295.1"/>
</dbReference>
<dbReference type="Pfam" id="PF01272">
    <property type="entry name" value="GreA_GreB"/>
    <property type="match status" value="1"/>
</dbReference>
<dbReference type="InterPro" id="IPR018151">
    <property type="entry name" value="TF_GreA/GreB_CS"/>
</dbReference>
<feature type="coiled-coil region" evidence="8">
    <location>
        <begin position="12"/>
        <end position="69"/>
    </location>
</feature>
<evidence type="ECO:0000256" key="5">
    <source>
        <dbReference type="ARBA" id="ARBA00023163"/>
    </source>
</evidence>
<name>A0ABY5PFS0_9ACTN</name>
<dbReference type="NCBIfam" id="TIGR01462">
    <property type="entry name" value="greA"/>
    <property type="match status" value="1"/>
</dbReference>
<comment type="similarity">
    <text evidence="1 8 9">Belongs to the GreA/GreB family.</text>
</comment>
<dbReference type="PROSITE" id="PS00829">
    <property type="entry name" value="GREAB_1"/>
    <property type="match status" value="1"/>
</dbReference>
<dbReference type="Gene3D" id="3.10.50.30">
    <property type="entry name" value="Transcription elongation factor, GreA/GreB, C-terminal domain"/>
    <property type="match status" value="1"/>
</dbReference>
<dbReference type="SUPFAM" id="SSF46557">
    <property type="entry name" value="GreA transcript cleavage protein, N-terminal domain"/>
    <property type="match status" value="1"/>
</dbReference>
<dbReference type="HAMAP" id="MF_00105">
    <property type="entry name" value="GreA_GreB"/>
    <property type="match status" value="1"/>
</dbReference>
<evidence type="ECO:0000256" key="6">
    <source>
        <dbReference type="ARBA" id="ARBA00024916"/>
    </source>
</evidence>
<evidence type="ECO:0000256" key="8">
    <source>
        <dbReference type="HAMAP-Rule" id="MF_00105"/>
    </source>
</evidence>
<comment type="function">
    <text evidence="6 8 9">Necessary for efficient RNA polymerase transcription elongation past template-encoded arresting sites. The arresting sites in DNA have the property of trapping a certain fraction of elongating RNA polymerases that pass through, resulting in locked ternary complexes. Cleavage of the nascent transcript by cleavage factors such as GreA or GreB allows the resumption of elongation from the new 3'terminus. GreA releases sequences of 2 to 3 nucleotides.</text>
</comment>
<dbReference type="PROSITE" id="PS00830">
    <property type="entry name" value="GREAB_2"/>
    <property type="match status" value="1"/>
</dbReference>
<keyword evidence="13" id="KW-1185">Reference proteome</keyword>
<evidence type="ECO:0000256" key="7">
    <source>
        <dbReference type="ARBA" id="ARBA00030776"/>
    </source>
</evidence>
<dbReference type="InterPro" id="IPR022691">
    <property type="entry name" value="Tscrpt_elong_fac_GreA/B_N"/>
</dbReference>
<dbReference type="InterPro" id="IPR028624">
    <property type="entry name" value="Tscrpt_elong_fac_GreA/B"/>
</dbReference>
<dbReference type="Pfam" id="PF03449">
    <property type="entry name" value="GreA_GreB_N"/>
    <property type="match status" value="1"/>
</dbReference>
<dbReference type="PANTHER" id="PTHR30437:SF4">
    <property type="entry name" value="TRANSCRIPTION ELONGATION FACTOR GREA"/>
    <property type="match status" value="1"/>
</dbReference>
<keyword evidence="4 8" id="KW-0238">DNA-binding</keyword>
<sequence>MPKDVILTREGLEKLKEELEYLQTEKRREVAERIKEAREFGDISENSEYDDAKNEQAMLESRIAQVEDKLRSATVIEAGDVSTDEVQVGSVVHVKDEQSGKSQKFTIVGSAEASVAEGKLSNESPVGRALLGHKKNDVVDISLPNGKARQMKITKIDVGL</sequence>
<evidence type="ECO:0000256" key="2">
    <source>
        <dbReference type="ARBA" id="ARBA00013729"/>
    </source>
</evidence>
<evidence type="ECO:0000256" key="9">
    <source>
        <dbReference type="RuleBase" id="RU000556"/>
    </source>
</evidence>
<proteinExistence type="inferred from homology"/>
<dbReference type="EMBL" id="CP088295">
    <property type="protein sequence ID" value="UUY03402.1"/>
    <property type="molecule type" value="Genomic_DNA"/>
</dbReference>
<dbReference type="Gene3D" id="1.10.287.180">
    <property type="entry name" value="Transcription elongation factor, GreA/GreB, N-terminal domain"/>
    <property type="match status" value="1"/>
</dbReference>
<accession>A0ABY5PFS0</accession>
<evidence type="ECO:0000256" key="1">
    <source>
        <dbReference type="ARBA" id="ARBA00008213"/>
    </source>
</evidence>
<evidence type="ECO:0000259" key="11">
    <source>
        <dbReference type="Pfam" id="PF03449"/>
    </source>
</evidence>
<evidence type="ECO:0000256" key="3">
    <source>
        <dbReference type="ARBA" id="ARBA00023015"/>
    </source>
</evidence>
<dbReference type="InterPro" id="IPR001437">
    <property type="entry name" value="Tscrpt_elong_fac_GreA/B_C"/>
</dbReference>
<dbReference type="InterPro" id="IPR006359">
    <property type="entry name" value="Tscrpt_elong_fac_GreA"/>
</dbReference>
<dbReference type="SUPFAM" id="SSF54534">
    <property type="entry name" value="FKBP-like"/>
    <property type="match status" value="1"/>
</dbReference>
<keyword evidence="12" id="KW-0648">Protein biosynthesis</keyword>
<keyword evidence="8" id="KW-0175">Coiled coil</keyword>
<dbReference type="InterPro" id="IPR023459">
    <property type="entry name" value="Tscrpt_elong_fac_GreA/B_fam"/>
</dbReference>
<dbReference type="Proteomes" id="UP001058860">
    <property type="component" value="Chromosome"/>
</dbReference>
<feature type="domain" description="Transcription elongation factor GreA/GreB N-terminal" evidence="11">
    <location>
        <begin position="5"/>
        <end position="75"/>
    </location>
</feature>
<feature type="domain" description="Transcription elongation factor GreA/GreB C-terminal" evidence="10">
    <location>
        <begin position="82"/>
        <end position="156"/>
    </location>
</feature>
<gene>
    <name evidence="8 12" type="primary">greA</name>
    <name evidence="12" type="ORF">LRS13_22470</name>
</gene>
<protein>
    <recommendedName>
        <fullName evidence="2 8">Transcription elongation factor GreA</fullName>
    </recommendedName>
    <alternativeName>
        <fullName evidence="7 8">Transcript cleavage factor GreA</fullName>
    </alternativeName>
</protein>
<evidence type="ECO:0000259" key="10">
    <source>
        <dbReference type="Pfam" id="PF01272"/>
    </source>
</evidence>
<dbReference type="InterPro" id="IPR036953">
    <property type="entry name" value="GreA/GreB_C_sf"/>
</dbReference>
<reference evidence="13" key="1">
    <citation type="submission" date="2021-11" db="EMBL/GenBank/DDBJ databases">
        <title>Cultivation dependent microbiological survey of springs from the worlds oldest radium mine currently devoted to the extraction of radon-saturated water.</title>
        <authorList>
            <person name="Kapinusova G."/>
            <person name="Smrhova T."/>
            <person name="Strejcek M."/>
            <person name="Suman J."/>
            <person name="Jani K."/>
            <person name="Pajer P."/>
            <person name="Uhlik O."/>
        </authorList>
    </citation>
    <scope>NUCLEOTIDE SEQUENCE [LARGE SCALE GENOMIC DNA]</scope>
    <source>
        <strain evidence="13">J379</strain>
    </source>
</reference>
<dbReference type="NCBIfam" id="NF001263">
    <property type="entry name" value="PRK00226.1-4"/>
    <property type="match status" value="1"/>
</dbReference>
<evidence type="ECO:0000313" key="12">
    <source>
        <dbReference type="EMBL" id="UUY03402.1"/>
    </source>
</evidence>
<dbReference type="GO" id="GO:0003746">
    <property type="term" value="F:translation elongation factor activity"/>
    <property type="evidence" value="ECO:0007669"/>
    <property type="project" value="UniProtKB-KW"/>
</dbReference>
<evidence type="ECO:0000313" key="13">
    <source>
        <dbReference type="Proteomes" id="UP001058860"/>
    </source>
</evidence>
<evidence type="ECO:0000256" key="4">
    <source>
        <dbReference type="ARBA" id="ARBA00023125"/>
    </source>
</evidence>
<dbReference type="InterPro" id="IPR036805">
    <property type="entry name" value="Tscrpt_elong_fac_GreA/B_N_sf"/>
</dbReference>
<organism evidence="12 13">
    <name type="scientific">Svornostia abyssi</name>
    <dbReference type="NCBI Taxonomy" id="2898438"/>
    <lineage>
        <taxon>Bacteria</taxon>
        <taxon>Bacillati</taxon>
        <taxon>Actinomycetota</taxon>
        <taxon>Thermoleophilia</taxon>
        <taxon>Solirubrobacterales</taxon>
        <taxon>Baekduiaceae</taxon>
        <taxon>Svornostia</taxon>
    </lineage>
</organism>
<keyword evidence="5 8" id="KW-0804">Transcription</keyword>